<evidence type="ECO:0000313" key="5">
    <source>
        <dbReference type="Proteomes" id="UP001249851"/>
    </source>
</evidence>
<evidence type="ECO:0000313" key="4">
    <source>
        <dbReference type="EMBL" id="KAK2571366.1"/>
    </source>
</evidence>
<keyword evidence="3" id="KW-1133">Transmembrane helix</keyword>
<protein>
    <submittedName>
        <fullName evidence="4">Uncharacterized protein</fullName>
    </submittedName>
</protein>
<feature type="transmembrane region" description="Helical" evidence="3">
    <location>
        <begin position="104"/>
        <end position="125"/>
    </location>
</feature>
<reference evidence="4" key="2">
    <citation type="journal article" date="2023" name="Science">
        <title>Genomic signatures of disease resistance in endangered staghorn corals.</title>
        <authorList>
            <person name="Vollmer S.V."/>
            <person name="Selwyn J.D."/>
            <person name="Despard B.A."/>
            <person name="Roesel C.L."/>
        </authorList>
    </citation>
    <scope>NUCLEOTIDE SEQUENCE</scope>
    <source>
        <strain evidence="4">K2</strain>
    </source>
</reference>
<reference evidence="4" key="1">
    <citation type="journal article" date="2023" name="G3 (Bethesda)">
        <title>Whole genome assembly and annotation of the endangered Caribbean coral Acropora cervicornis.</title>
        <authorList>
            <person name="Selwyn J.D."/>
            <person name="Vollmer S.V."/>
        </authorList>
    </citation>
    <scope>NUCLEOTIDE SEQUENCE</scope>
    <source>
        <strain evidence="4">K2</strain>
    </source>
</reference>
<name>A0AAD9VEC5_ACRCE</name>
<dbReference type="EMBL" id="JARQWQ010000006">
    <property type="protein sequence ID" value="KAK2571366.1"/>
    <property type="molecule type" value="Genomic_DNA"/>
</dbReference>
<organism evidence="4 5">
    <name type="scientific">Acropora cervicornis</name>
    <name type="common">Staghorn coral</name>
    <dbReference type="NCBI Taxonomy" id="6130"/>
    <lineage>
        <taxon>Eukaryota</taxon>
        <taxon>Metazoa</taxon>
        <taxon>Cnidaria</taxon>
        <taxon>Anthozoa</taxon>
        <taxon>Hexacorallia</taxon>
        <taxon>Scleractinia</taxon>
        <taxon>Astrocoeniina</taxon>
        <taxon>Acroporidae</taxon>
        <taxon>Acropora</taxon>
    </lineage>
</organism>
<evidence type="ECO:0000256" key="1">
    <source>
        <dbReference type="SAM" id="Coils"/>
    </source>
</evidence>
<feature type="coiled-coil region" evidence="1">
    <location>
        <begin position="43"/>
        <end position="70"/>
    </location>
</feature>
<accession>A0AAD9VEC5</accession>
<proteinExistence type="predicted"/>
<keyword evidence="3" id="KW-0472">Membrane</keyword>
<keyword evidence="3" id="KW-0812">Transmembrane</keyword>
<evidence type="ECO:0000256" key="3">
    <source>
        <dbReference type="SAM" id="Phobius"/>
    </source>
</evidence>
<dbReference type="AlphaFoldDB" id="A0AAD9VEC5"/>
<comment type="caution">
    <text evidence="4">The sequence shown here is derived from an EMBL/GenBank/DDBJ whole genome shotgun (WGS) entry which is preliminary data.</text>
</comment>
<keyword evidence="5" id="KW-1185">Reference proteome</keyword>
<feature type="region of interest" description="Disordered" evidence="2">
    <location>
        <begin position="1"/>
        <end position="29"/>
    </location>
</feature>
<keyword evidence="1" id="KW-0175">Coiled coil</keyword>
<sequence length="129" mass="14813">MKPPGAREGAGRGETLGTSSKDAKRAIKREENNFREATECCHMSKLKANKKQTNKQNRALHERLSKLTENFEKKKKGYTFIQNGYHVGSHDATRNLKTIKRSDWLSVFLPSNHFLSCLTFSFLFINNHN</sequence>
<gene>
    <name evidence="4" type="ORF">P5673_003953</name>
</gene>
<evidence type="ECO:0000256" key="2">
    <source>
        <dbReference type="SAM" id="MobiDB-lite"/>
    </source>
</evidence>
<dbReference type="Proteomes" id="UP001249851">
    <property type="component" value="Unassembled WGS sequence"/>
</dbReference>